<protein>
    <submittedName>
        <fullName evidence="2">DUF6491 family protein</fullName>
    </submittedName>
</protein>
<reference evidence="2" key="1">
    <citation type="submission" date="2022-04" db="EMBL/GenBank/DDBJ databases">
        <title>Lysobacter sp. CAU 1642 isolated from sea sand.</title>
        <authorList>
            <person name="Kim W."/>
        </authorList>
    </citation>
    <scope>NUCLEOTIDE SEQUENCE</scope>
    <source>
        <strain evidence="2">CAU 1642</strain>
    </source>
</reference>
<dbReference type="EMBL" id="JALNMH010000008">
    <property type="protein sequence ID" value="MCK7594070.1"/>
    <property type="molecule type" value="Genomic_DNA"/>
</dbReference>
<dbReference type="RefSeq" id="WP_248209016.1">
    <property type="nucleotide sequence ID" value="NZ_JALNMH010000008.1"/>
</dbReference>
<evidence type="ECO:0000256" key="1">
    <source>
        <dbReference type="SAM" id="SignalP"/>
    </source>
</evidence>
<proteinExistence type="predicted"/>
<gene>
    <name evidence="2" type="ORF">M0G41_10335</name>
</gene>
<evidence type="ECO:0000313" key="3">
    <source>
        <dbReference type="Proteomes" id="UP001431449"/>
    </source>
</evidence>
<dbReference type="Pfam" id="PF20101">
    <property type="entry name" value="DUF6491"/>
    <property type="match status" value="1"/>
</dbReference>
<feature type="signal peptide" evidence="1">
    <location>
        <begin position="1"/>
        <end position="17"/>
    </location>
</feature>
<accession>A0ABT0GHR0</accession>
<name>A0ABT0GHR0_9GAMM</name>
<evidence type="ECO:0000313" key="2">
    <source>
        <dbReference type="EMBL" id="MCK7594070.1"/>
    </source>
</evidence>
<keyword evidence="3" id="KW-1185">Reference proteome</keyword>
<comment type="caution">
    <text evidence="2">The sequence shown here is derived from an EMBL/GenBank/DDBJ whole genome shotgun (WGS) entry which is preliminary data.</text>
</comment>
<organism evidence="2 3">
    <name type="scientific">Pseudomarimonas salicorniae</name>
    <dbReference type="NCBI Taxonomy" id="2933270"/>
    <lineage>
        <taxon>Bacteria</taxon>
        <taxon>Pseudomonadati</taxon>
        <taxon>Pseudomonadota</taxon>
        <taxon>Gammaproteobacteria</taxon>
        <taxon>Lysobacterales</taxon>
        <taxon>Lysobacteraceae</taxon>
        <taxon>Pseudomarimonas</taxon>
    </lineage>
</organism>
<sequence>MNVRVLLLVLSCTLLWACSSTPPLQRMEARLAEIESVAGEPVESFHFWRLDRWEPLGRKHVAVWTQIDKAWLIEVREPCFGLDYATSIGLSSTGQRVFQNFDVVHVDTQRCRIAEIRPVDVRALRALRKEPDASPAA</sequence>
<dbReference type="Proteomes" id="UP001431449">
    <property type="component" value="Unassembled WGS sequence"/>
</dbReference>
<feature type="chain" id="PRO_5047135371" evidence="1">
    <location>
        <begin position="18"/>
        <end position="137"/>
    </location>
</feature>
<keyword evidence="1" id="KW-0732">Signal</keyword>
<dbReference type="InterPro" id="IPR045500">
    <property type="entry name" value="DUF6491"/>
</dbReference>